<evidence type="ECO:0000256" key="2">
    <source>
        <dbReference type="SAM" id="SignalP"/>
    </source>
</evidence>
<feature type="transmembrane region" description="Helical" evidence="1">
    <location>
        <begin position="147"/>
        <end position="166"/>
    </location>
</feature>
<keyword evidence="4" id="KW-1185">Reference proteome</keyword>
<keyword evidence="1" id="KW-0472">Membrane</keyword>
<evidence type="ECO:0000313" key="4">
    <source>
        <dbReference type="Proteomes" id="UP000185192"/>
    </source>
</evidence>
<accession>A0A1N6CM67</accession>
<protein>
    <submittedName>
        <fullName evidence="3">LPXTG-motif cell wall anchor domain-containing protein/PEP-CTERM protein-sorting domain-containing protein</fullName>
    </submittedName>
</protein>
<dbReference type="EMBL" id="FSQW01000001">
    <property type="protein sequence ID" value="SIN59576.1"/>
    <property type="molecule type" value="Genomic_DNA"/>
</dbReference>
<dbReference type="STRING" id="1123272.SAMN02745824_0104"/>
<keyword evidence="1" id="KW-0812">Transmembrane</keyword>
<gene>
    <name evidence="3" type="ORF">SAMN02745824_0104</name>
</gene>
<dbReference type="NCBIfam" id="TIGR01167">
    <property type="entry name" value="LPXTG_anchor"/>
    <property type="match status" value="1"/>
</dbReference>
<reference evidence="4" key="1">
    <citation type="submission" date="2016-11" db="EMBL/GenBank/DDBJ databases">
        <authorList>
            <person name="Varghese N."/>
            <person name="Submissions S."/>
        </authorList>
    </citation>
    <scope>NUCLEOTIDE SEQUENCE [LARGE SCALE GENOMIC DNA]</scope>
    <source>
        <strain evidence="4">DSM 22363</strain>
    </source>
</reference>
<keyword evidence="1" id="KW-1133">Transmembrane helix</keyword>
<name>A0A1N6CM67_9SPHN</name>
<evidence type="ECO:0000256" key="1">
    <source>
        <dbReference type="SAM" id="Phobius"/>
    </source>
</evidence>
<feature type="chain" id="PRO_5013360178" evidence="2">
    <location>
        <begin position="23"/>
        <end position="178"/>
    </location>
</feature>
<feature type="signal peptide" evidence="2">
    <location>
        <begin position="1"/>
        <end position="22"/>
    </location>
</feature>
<organism evidence="3 4">
    <name type="scientific">Parasphingorhabdus marina DSM 22363</name>
    <dbReference type="NCBI Taxonomy" id="1123272"/>
    <lineage>
        <taxon>Bacteria</taxon>
        <taxon>Pseudomonadati</taxon>
        <taxon>Pseudomonadota</taxon>
        <taxon>Alphaproteobacteria</taxon>
        <taxon>Sphingomonadales</taxon>
        <taxon>Sphingomonadaceae</taxon>
        <taxon>Parasphingorhabdus</taxon>
    </lineage>
</organism>
<dbReference type="RefSeq" id="WP_074203226.1">
    <property type="nucleotide sequence ID" value="NZ_FSQW01000001.1"/>
</dbReference>
<evidence type="ECO:0000313" key="3">
    <source>
        <dbReference type="EMBL" id="SIN59576.1"/>
    </source>
</evidence>
<dbReference type="AlphaFoldDB" id="A0A1N6CM67"/>
<keyword evidence="2" id="KW-0732">Signal</keyword>
<dbReference type="Proteomes" id="UP000185192">
    <property type="component" value="Unassembled WGS sequence"/>
</dbReference>
<sequence length="178" mass="18818">MKKTLIITAIAGTLAAMTPAKAAIYNYNAWISNGIGSAQVSVDSTAGTATYTGRNINLTVSSNSLKGFSGANSRRTTYKAENISGSFRRYGRTYSAYQSTRPKHTQIALGGNSNFLWTYGRDRWGRHIDFDGKGKLKYTGSTGGTPVPAPGMLGLLALALAGLGFARRPKAAKATVTA</sequence>
<proteinExistence type="predicted"/>